<feature type="non-terminal residue" evidence="2">
    <location>
        <position position="1"/>
    </location>
</feature>
<name>A0A225US66_9STRA</name>
<feature type="compositionally biased region" description="Basic and acidic residues" evidence="1">
    <location>
        <begin position="26"/>
        <end position="36"/>
    </location>
</feature>
<feature type="region of interest" description="Disordered" evidence="1">
    <location>
        <begin position="20"/>
        <end position="83"/>
    </location>
</feature>
<evidence type="ECO:0000313" key="2">
    <source>
        <dbReference type="EMBL" id="OWY95927.1"/>
    </source>
</evidence>
<organism evidence="2 3">
    <name type="scientific">Phytophthora megakarya</name>
    <dbReference type="NCBI Taxonomy" id="4795"/>
    <lineage>
        <taxon>Eukaryota</taxon>
        <taxon>Sar</taxon>
        <taxon>Stramenopiles</taxon>
        <taxon>Oomycota</taxon>
        <taxon>Peronosporomycetes</taxon>
        <taxon>Peronosporales</taxon>
        <taxon>Peronosporaceae</taxon>
        <taxon>Phytophthora</taxon>
    </lineage>
</organism>
<reference evidence="3" key="1">
    <citation type="submission" date="2017-03" db="EMBL/GenBank/DDBJ databases">
        <title>Phytopthora megakarya and P. palmivora, two closely related causual agents of cacao black pod achieved similar genome size and gene model numbers by different mechanisms.</title>
        <authorList>
            <person name="Ali S."/>
            <person name="Shao J."/>
            <person name="Larry D.J."/>
            <person name="Kronmiller B."/>
            <person name="Shen D."/>
            <person name="Strem M.D."/>
            <person name="Melnick R.L."/>
            <person name="Guiltinan M.J."/>
            <person name="Tyler B.M."/>
            <person name="Meinhardt L.W."/>
            <person name="Bailey B.A."/>
        </authorList>
    </citation>
    <scope>NUCLEOTIDE SEQUENCE [LARGE SCALE GENOMIC DNA]</scope>
    <source>
        <strain evidence="3">zdho120</strain>
    </source>
</reference>
<sequence length="173" mass="19899">LFRLILEKALDQDRVFQRRKCSRGKNTSETRRKDNQSDSNNGQPRTKYRKVERGDKPAAKNNGSRANQAQKRPEKRNTTPPTGGCLKCKGDHWLIHCKEASGDEKKELLRQMHERLCLLHCIFVLSSSCLSFQPTSARIGRSLLTMACFHYQDVTTTPRFSCDSIWMLSPRES</sequence>
<feature type="compositionally biased region" description="Basic and acidic residues" evidence="1">
    <location>
        <begin position="49"/>
        <end position="58"/>
    </location>
</feature>
<dbReference type="OrthoDB" id="120736at2759"/>
<keyword evidence="3" id="KW-1185">Reference proteome</keyword>
<evidence type="ECO:0000313" key="3">
    <source>
        <dbReference type="Proteomes" id="UP000198211"/>
    </source>
</evidence>
<dbReference type="Proteomes" id="UP000198211">
    <property type="component" value="Unassembled WGS sequence"/>
</dbReference>
<gene>
    <name evidence="2" type="ORF">PHMEG_00033935</name>
</gene>
<proteinExistence type="predicted"/>
<comment type="caution">
    <text evidence="2">The sequence shown here is derived from an EMBL/GenBank/DDBJ whole genome shotgun (WGS) entry which is preliminary data.</text>
</comment>
<dbReference type="AlphaFoldDB" id="A0A225US66"/>
<feature type="compositionally biased region" description="Polar residues" evidence="1">
    <location>
        <begin position="61"/>
        <end position="70"/>
    </location>
</feature>
<evidence type="ECO:0000256" key="1">
    <source>
        <dbReference type="SAM" id="MobiDB-lite"/>
    </source>
</evidence>
<dbReference type="EMBL" id="NBNE01012304">
    <property type="protein sequence ID" value="OWY95927.1"/>
    <property type="molecule type" value="Genomic_DNA"/>
</dbReference>
<accession>A0A225US66</accession>
<protein>
    <submittedName>
        <fullName evidence="2">Uncharacterized protein</fullName>
    </submittedName>
</protein>